<dbReference type="InterPro" id="IPR037523">
    <property type="entry name" value="VOC_core"/>
</dbReference>
<gene>
    <name evidence="2" type="ORF">J2Z37_004572</name>
</gene>
<name>A0ABS4GWZ5_9BACL</name>
<organism evidence="2 3">
    <name type="scientific">Ammoniphilus resinae</name>
    <dbReference type="NCBI Taxonomy" id="861532"/>
    <lineage>
        <taxon>Bacteria</taxon>
        <taxon>Bacillati</taxon>
        <taxon>Bacillota</taxon>
        <taxon>Bacilli</taxon>
        <taxon>Bacillales</taxon>
        <taxon>Paenibacillaceae</taxon>
        <taxon>Aneurinibacillus group</taxon>
        <taxon>Ammoniphilus</taxon>
    </lineage>
</organism>
<comment type="caution">
    <text evidence="2">The sequence shown here is derived from an EMBL/GenBank/DDBJ whole genome shotgun (WGS) entry which is preliminary data.</text>
</comment>
<sequence length="136" mass="15822">MKISIHHRNFSTSNIDKMATFYKNILGMKESTQLPDARIKDQYQGNVRFLLAEEGQAEVHIAQNEPYMSFITGHHVNPLLQGHIAFRVDDIEEVKARLRENNIPFSDYGEWSIKGWYQIFFHDPDGNVIEVSQIDE</sequence>
<protein>
    <submittedName>
        <fullName evidence="2">Catechol 2,3-dioxygenase-like lactoylglutathione lyase family enzyme</fullName>
    </submittedName>
</protein>
<evidence type="ECO:0000259" key="1">
    <source>
        <dbReference type="PROSITE" id="PS51819"/>
    </source>
</evidence>
<dbReference type="SUPFAM" id="SSF54593">
    <property type="entry name" value="Glyoxalase/Bleomycin resistance protein/Dihydroxybiphenyl dioxygenase"/>
    <property type="match status" value="1"/>
</dbReference>
<dbReference type="PANTHER" id="PTHR21366:SF14">
    <property type="entry name" value="GLYOXALASE DOMAIN-CONTAINING PROTEIN 5"/>
    <property type="match status" value="1"/>
</dbReference>
<proteinExistence type="predicted"/>
<accession>A0ABS4GWZ5</accession>
<reference evidence="2 3" key="1">
    <citation type="submission" date="2021-03" db="EMBL/GenBank/DDBJ databases">
        <title>Genomic Encyclopedia of Type Strains, Phase IV (KMG-IV): sequencing the most valuable type-strain genomes for metagenomic binning, comparative biology and taxonomic classification.</title>
        <authorList>
            <person name="Goeker M."/>
        </authorList>
    </citation>
    <scope>NUCLEOTIDE SEQUENCE [LARGE SCALE GENOMIC DNA]</scope>
    <source>
        <strain evidence="2 3">DSM 24738</strain>
    </source>
</reference>
<dbReference type="InterPro" id="IPR029068">
    <property type="entry name" value="Glyas_Bleomycin-R_OHBP_Dase"/>
</dbReference>
<dbReference type="Pfam" id="PF00903">
    <property type="entry name" value="Glyoxalase"/>
    <property type="match status" value="1"/>
</dbReference>
<dbReference type="PROSITE" id="PS51819">
    <property type="entry name" value="VOC"/>
    <property type="match status" value="1"/>
</dbReference>
<dbReference type="InterPro" id="IPR050383">
    <property type="entry name" value="GlyoxalaseI/FosfomycinResist"/>
</dbReference>
<evidence type="ECO:0000313" key="2">
    <source>
        <dbReference type="EMBL" id="MBP1934552.1"/>
    </source>
</evidence>
<feature type="domain" description="VOC" evidence="1">
    <location>
        <begin position="4"/>
        <end position="134"/>
    </location>
</feature>
<dbReference type="InterPro" id="IPR004360">
    <property type="entry name" value="Glyas_Fos-R_dOase_dom"/>
</dbReference>
<dbReference type="EMBL" id="JAGGKT010000023">
    <property type="protein sequence ID" value="MBP1934552.1"/>
    <property type="molecule type" value="Genomic_DNA"/>
</dbReference>
<keyword evidence="3" id="KW-1185">Reference proteome</keyword>
<dbReference type="PANTHER" id="PTHR21366">
    <property type="entry name" value="GLYOXALASE FAMILY PROTEIN"/>
    <property type="match status" value="1"/>
</dbReference>
<dbReference type="RefSeq" id="WP_209812542.1">
    <property type="nucleotide sequence ID" value="NZ_JAGGKT010000023.1"/>
</dbReference>
<evidence type="ECO:0000313" key="3">
    <source>
        <dbReference type="Proteomes" id="UP001519343"/>
    </source>
</evidence>
<dbReference type="Proteomes" id="UP001519343">
    <property type="component" value="Unassembled WGS sequence"/>
</dbReference>
<dbReference type="Gene3D" id="3.10.180.10">
    <property type="entry name" value="2,3-Dihydroxybiphenyl 1,2-Dioxygenase, domain 1"/>
    <property type="match status" value="1"/>
</dbReference>